<feature type="domain" description="Cyclin C-terminal" evidence="6">
    <location>
        <begin position="144"/>
        <end position="264"/>
    </location>
</feature>
<dbReference type="InterPro" id="IPR048258">
    <property type="entry name" value="Cyclins_cyclin-box"/>
</dbReference>
<dbReference type="HOGENOM" id="CLU_020695_2_4_1"/>
<dbReference type="PIRSF" id="PIRSF001771">
    <property type="entry name" value="Cyclin_A_B_D_E"/>
    <property type="match status" value="1"/>
</dbReference>
<reference evidence="8" key="1">
    <citation type="journal article" date="2013" name="Nature">
        <title>Pan genome of the phytoplankton Emiliania underpins its global distribution.</title>
        <authorList>
            <person name="Read B.A."/>
            <person name="Kegel J."/>
            <person name="Klute M.J."/>
            <person name="Kuo A."/>
            <person name="Lefebvre S.C."/>
            <person name="Maumus F."/>
            <person name="Mayer C."/>
            <person name="Miller J."/>
            <person name="Monier A."/>
            <person name="Salamov A."/>
            <person name="Young J."/>
            <person name="Aguilar M."/>
            <person name="Claverie J.M."/>
            <person name="Frickenhaus S."/>
            <person name="Gonzalez K."/>
            <person name="Herman E.K."/>
            <person name="Lin Y.C."/>
            <person name="Napier J."/>
            <person name="Ogata H."/>
            <person name="Sarno A.F."/>
            <person name="Shmutz J."/>
            <person name="Schroeder D."/>
            <person name="de Vargas C."/>
            <person name="Verret F."/>
            <person name="von Dassow P."/>
            <person name="Valentin K."/>
            <person name="Van de Peer Y."/>
            <person name="Wheeler G."/>
            <person name="Dacks J.B."/>
            <person name="Delwiche C.F."/>
            <person name="Dyhrman S.T."/>
            <person name="Glockner G."/>
            <person name="John U."/>
            <person name="Richards T."/>
            <person name="Worden A.Z."/>
            <person name="Zhang X."/>
            <person name="Grigoriev I.V."/>
            <person name="Allen A.E."/>
            <person name="Bidle K."/>
            <person name="Borodovsky M."/>
            <person name="Bowler C."/>
            <person name="Brownlee C."/>
            <person name="Cock J.M."/>
            <person name="Elias M."/>
            <person name="Gladyshev V.N."/>
            <person name="Groth M."/>
            <person name="Guda C."/>
            <person name="Hadaegh A."/>
            <person name="Iglesias-Rodriguez M.D."/>
            <person name="Jenkins J."/>
            <person name="Jones B.M."/>
            <person name="Lawson T."/>
            <person name="Leese F."/>
            <person name="Lindquist E."/>
            <person name="Lobanov A."/>
            <person name="Lomsadze A."/>
            <person name="Malik S.B."/>
            <person name="Marsh M.E."/>
            <person name="Mackinder L."/>
            <person name="Mock T."/>
            <person name="Mueller-Roeber B."/>
            <person name="Pagarete A."/>
            <person name="Parker M."/>
            <person name="Probert I."/>
            <person name="Quesneville H."/>
            <person name="Raines C."/>
            <person name="Rensing S.A."/>
            <person name="Riano-Pachon D.M."/>
            <person name="Richier S."/>
            <person name="Rokitta S."/>
            <person name="Shiraiwa Y."/>
            <person name="Soanes D.M."/>
            <person name="van der Giezen M."/>
            <person name="Wahlund T.M."/>
            <person name="Williams B."/>
            <person name="Wilson W."/>
            <person name="Wolfe G."/>
            <person name="Wurch L.L."/>
        </authorList>
    </citation>
    <scope>NUCLEOTIDE SEQUENCE</scope>
</reference>
<keyword evidence="8" id="KW-1185">Reference proteome</keyword>
<evidence type="ECO:0000256" key="1">
    <source>
        <dbReference type="ARBA" id="ARBA00022618"/>
    </source>
</evidence>
<evidence type="ECO:0000256" key="2">
    <source>
        <dbReference type="ARBA" id="ARBA00023127"/>
    </source>
</evidence>
<protein>
    <recommendedName>
        <fullName evidence="9">Cyclin N-terminal domain-containing protein</fullName>
    </recommendedName>
</protein>
<dbReference type="GO" id="GO:0044772">
    <property type="term" value="P:mitotic cell cycle phase transition"/>
    <property type="evidence" value="ECO:0007669"/>
    <property type="project" value="InterPro"/>
</dbReference>
<dbReference type="SMART" id="SM01332">
    <property type="entry name" value="Cyclin_C"/>
    <property type="match status" value="1"/>
</dbReference>
<dbReference type="InterPro" id="IPR006671">
    <property type="entry name" value="Cyclin_N"/>
</dbReference>
<reference evidence="7" key="2">
    <citation type="submission" date="2024-10" db="UniProtKB">
        <authorList>
            <consortium name="EnsemblProtists"/>
        </authorList>
    </citation>
    <scope>IDENTIFICATION</scope>
</reference>
<keyword evidence="3" id="KW-0131">Cell cycle</keyword>
<dbReference type="InterPro" id="IPR039361">
    <property type="entry name" value="Cyclin"/>
</dbReference>
<dbReference type="InterPro" id="IPR004367">
    <property type="entry name" value="Cyclin_C-dom"/>
</dbReference>
<evidence type="ECO:0000313" key="7">
    <source>
        <dbReference type="EnsemblProtists" id="EOD40142"/>
    </source>
</evidence>
<dbReference type="EnsemblProtists" id="EOD40142">
    <property type="protein sequence ID" value="EOD40142"/>
    <property type="gene ID" value="EMIHUDRAFT_466575"/>
</dbReference>
<feature type="domain" description="Cyclin-like" evidence="5">
    <location>
        <begin position="51"/>
        <end position="135"/>
    </location>
</feature>
<feature type="domain" description="Cyclin-like" evidence="5">
    <location>
        <begin position="148"/>
        <end position="233"/>
    </location>
</feature>
<dbReference type="Pfam" id="PF02984">
    <property type="entry name" value="Cyclin_C"/>
    <property type="match status" value="1"/>
</dbReference>
<evidence type="ECO:0000259" key="5">
    <source>
        <dbReference type="SMART" id="SM00385"/>
    </source>
</evidence>
<dbReference type="GO" id="GO:0016538">
    <property type="term" value="F:cyclin-dependent protein serine/threonine kinase regulator activity"/>
    <property type="evidence" value="ECO:0007669"/>
    <property type="project" value="InterPro"/>
</dbReference>
<proteinExistence type="inferred from homology"/>
<dbReference type="PANTHER" id="PTHR10177">
    <property type="entry name" value="CYCLINS"/>
    <property type="match status" value="1"/>
</dbReference>
<dbReference type="InterPro" id="IPR046965">
    <property type="entry name" value="Cyclin_A/B-like"/>
</dbReference>
<dbReference type="InterPro" id="IPR013763">
    <property type="entry name" value="Cyclin-like_dom"/>
</dbReference>
<dbReference type="GeneID" id="17285413"/>
<evidence type="ECO:0000259" key="6">
    <source>
        <dbReference type="SMART" id="SM01332"/>
    </source>
</evidence>
<dbReference type="InterPro" id="IPR036915">
    <property type="entry name" value="Cyclin-like_sf"/>
</dbReference>
<sequence>MPDVHNPQAVIPYLHDIHRHYREAEAINLASGTYMSKQNDINEKMRAILIDWLIEVHLKFKLMIETLYLTVNLIDRFLEKETITRNKLQLVGVTAMFLASKYEEIYAPECRDFVYISDKAYTREQILAMEGAVLAKLNFQLTTPNTYVFLKRFSKVAGIIATPRSKTELLANMFVELTLQEYKFLKYLPSMVAASAVYLALKTMGQPCWGQELAEHTSYTEAALLPCVRDMNQVHKDAPKNNLQAVRKKYAQEKHGAVSGIPPANL</sequence>
<dbReference type="GO" id="GO:0051301">
    <property type="term" value="P:cell division"/>
    <property type="evidence" value="ECO:0007669"/>
    <property type="project" value="UniProtKB-KW"/>
</dbReference>
<dbReference type="AlphaFoldDB" id="A0A0D3KWK7"/>
<dbReference type="PaxDb" id="2903-EOD40142"/>
<name>A0A0D3KWK7_EMIH1</name>
<dbReference type="STRING" id="2903.R1DYD4"/>
<dbReference type="RefSeq" id="XP_005792571.1">
    <property type="nucleotide sequence ID" value="XM_005792514.1"/>
</dbReference>
<dbReference type="SUPFAM" id="SSF47954">
    <property type="entry name" value="Cyclin-like"/>
    <property type="match status" value="2"/>
</dbReference>
<evidence type="ECO:0000313" key="8">
    <source>
        <dbReference type="Proteomes" id="UP000013827"/>
    </source>
</evidence>
<dbReference type="Proteomes" id="UP000013827">
    <property type="component" value="Unassembled WGS sequence"/>
</dbReference>
<dbReference type="FunFam" id="1.10.472.10:FF:000001">
    <property type="entry name" value="G2/mitotic-specific cyclin"/>
    <property type="match status" value="1"/>
</dbReference>
<evidence type="ECO:0008006" key="9">
    <source>
        <dbReference type="Google" id="ProtNLM"/>
    </source>
</evidence>
<dbReference type="PROSITE" id="PS00292">
    <property type="entry name" value="CYCLINS"/>
    <property type="match status" value="1"/>
</dbReference>
<comment type="similarity">
    <text evidence="4">Belongs to the cyclin family.</text>
</comment>
<dbReference type="OMA" id="YYEMCHY"/>
<keyword evidence="1" id="KW-0132">Cell division</keyword>
<evidence type="ECO:0000256" key="3">
    <source>
        <dbReference type="ARBA" id="ARBA00023306"/>
    </source>
</evidence>
<dbReference type="eggNOG" id="KOG0653">
    <property type="taxonomic scope" value="Eukaryota"/>
</dbReference>
<dbReference type="Pfam" id="PF00134">
    <property type="entry name" value="Cyclin_N"/>
    <property type="match status" value="1"/>
</dbReference>
<dbReference type="Gene3D" id="1.10.472.10">
    <property type="entry name" value="Cyclin-like"/>
    <property type="match status" value="2"/>
</dbReference>
<dbReference type="SMART" id="SM00385">
    <property type="entry name" value="CYCLIN"/>
    <property type="match status" value="2"/>
</dbReference>
<organism evidence="7 8">
    <name type="scientific">Emiliania huxleyi (strain CCMP1516)</name>
    <dbReference type="NCBI Taxonomy" id="280463"/>
    <lineage>
        <taxon>Eukaryota</taxon>
        <taxon>Haptista</taxon>
        <taxon>Haptophyta</taxon>
        <taxon>Prymnesiophyceae</taxon>
        <taxon>Isochrysidales</taxon>
        <taxon>Noelaerhabdaceae</taxon>
        <taxon>Emiliania</taxon>
    </lineage>
</organism>
<evidence type="ECO:0000256" key="4">
    <source>
        <dbReference type="RuleBase" id="RU000383"/>
    </source>
</evidence>
<keyword evidence="2 4" id="KW-0195">Cyclin</keyword>
<accession>A0A0D3KWK7</accession>
<dbReference type="KEGG" id="ehx:EMIHUDRAFT_466575"/>